<proteinExistence type="predicted"/>
<keyword evidence="2" id="KW-1185">Reference proteome</keyword>
<evidence type="ECO:0008006" key="3">
    <source>
        <dbReference type="Google" id="ProtNLM"/>
    </source>
</evidence>
<evidence type="ECO:0000313" key="2">
    <source>
        <dbReference type="Proteomes" id="UP000326202"/>
    </source>
</evidence>
<dbReference type="KEGG" id="htq:FRZ44_37740"/>
<organism evidence="1 2">
    <name type="scientific">Hypericibacter terrae</name>
    <dbReference type="NCBI Taxonomy" id="2602015"/>
    <lineage>
        <taxon>Bacteria</taxon>
        <taxon>Pseudomonadati</taxon>
        <taxon>Pseudomonadota</taxon>
        <taxon>Alphaproteobacteria</taxon>
        <taxon>Rhodospirillales</taxon>
        <taxon>Dongiaceae</taxon>
        <taxon>Hypericibacter</taxon>
    </lineage>
</organism>
<accession>A0A5J6MMT3</accession>
<gene>
    <name evidence="1" type="ORF">FRZ44_37740</name>
</gene>
<evidence type="ECO:0000313" key="1">
    <source>
        <dbReference type="EMBL" id="QEX18467.1"/>
    </source>
</evidence>
<dbReference type="Gene3D" id="3.40.1530.20">
    <property type="entry name" value="Protein of unknown function (DUF1491)"/>
    <property type="match status" value="1"/>
</dbReference>
<reference evidence="1 2" key="1">
    <citation type="submission" date="2019-08" db="EMBL/GenBank/DDBJ databases">
        <title>Hyperibacter terrae gen. nov., sp. nov. and Hyperibacter viscosus sp. nov., two new members in the family Rhodospirillaceae isolated from the rhizosphere of Hypericum perforatum.</title>
        <authorList>
            <person name="Noviana Z."/>
        </authorList>
    </citation>
    <scope>NUCLEOTIDE SEQUENCE [LARGE SCALE GENOMIC DNA]</scope>
    <source>
        <strain evidence="1 2">R5913</strain>
    </source>
</reference>
<dbReference type="EMBL" id="CP042906">
    <property type="protein sequence ID" value="QEX18467.1"/>
    <property type="molecule type" value="Genomic_DNA"/>
</dbReference>
<dbReference type="AlphaFoldDB" id="A0A5J6MMT3"/>
<dbReference type="Proteomes" id="UP000326202">
    <property type="component" value="Chromosome"/>
</dbReference>
<sequence>MTAQIRQGHAAGTPVYLLRRGEPRAGAVLVKVNLMGPGCRVLSQVRDGLGRLGWMSALGEAPATEADADAYIERAVKRDPDLWVVEVESRDGKHPFEVAGA</sequence>
<dbReference type="Pfam" id="PF07372">
    <property type="entry name" value="DUF1491"/>
    <property type="match status" value="1"/>
</dbReference>
<dbReference type="InterPro" id="IPR009964">
    <property type="entry name" value="DUF1491"/>
</dbReference>
<protein>
    <recommendedName>
        <fullName evidence="3">DUF1491 family protein</fullName>
    </recommendedName>
</protein>
<name>A0A5J6MMT3_9PROT</name>